<evidence type="ECO:0000256" key="2">
    <source>
        <dbReference type="ARBA" id="ARBA00022723"/>
    </source>
</evidence>
<comment type="cofactor">
    <cofactor evidence="1">
        <name>Zn(2+)</name>
        <dbReference type="ChEBI" id="CHEBI:29105"/>
    </cofactor>
</comment>
<dbReference type="PANTHER" id="PTHR37326">
    <property type="entry name" value="BLL3975 PROTEIN"/>
    <property type="match status" value="1"/>
</dbReference>
<proteinExistence type="predicted"/>
<evidence type="ECO:0000313" key="6">
    <source>
        <dbReference type="EMBL" id="VTR96455.1"/>
    </source>
</evidence>
<dbReference type="PANTHER" id="PTHR37326:SF1">
    <property type="entry name" value="BLL3975 PROTEIN"/>
    <property type="match status" value="1"/>
</dbReference>
<evidence type="ECO:0000256" key="1">
    <source>
        <dbReference type="ARBA" id="ARBA00001947"/>
    </source>
</evidence>
<dbReference type="InterPro" id="IPR053138">
    <property type="entry name" value="N-alpha-Ac-DABA_deacetylase"/>
</dbReference>
<dbReference type="PIRSF" id="PIRSF039012">
    <property type="entry name" value="ASP"/>
    <property type="match status" value="1"/>
</dbReference>
<evidence type="ECO:0000256" key="4">
    <source>
        <dbReference type="ARBA" id="ARBA00022833"/>
    </source>
</evidence>
<reference evidence="6 7" key="1">
    <citation type="submission" date="2019-05" db="EMBL/GenBank/DDBJ databases">
        <authorList>
            <consortium name="Science for Life Laboratories"/>
        </authorList>
    </citation>
    <scope>NUCLEOTIDE SEQUENCE [LARGE SCALE GENOMIC DNA]</scope>
    <source>
        <strain evidence="6">Soil9</strain>
    </source>
</reference>
<accession>A0A6P2D7W2</accession>
<evidence type="ECO:0000256" key="3">
    <source>
        <dbReference type="ARBA" id="ARBA00022801"/>
    </source>
</evidence>
<evidence type="ECO:0000313" key="7">
    <source>
        <dbReference type="Proteomes" id="UP000464178"/>
    </source>
</evidence>
<protein>
    <recommendedName>
        <fullName evidence="5">Succinylglutamate desuccinylase/Aspartoacylase catalytic domain-containing protein</fullName>
    </recommendedName>
</protein>
<dbReference type="GO" id="GO:0046872">
    <property type="term" value="F:metal ion binding"/>
    <property type="evidence" value="ECO:0007669"/>
    <property type="project" value="UniProtKB-KW"/>
</dbReference>
<keyword evidence="7" id="KW-1185">Reference proteome</keyword>
<dbReference type="RefSeq" id="WP_162670739.1">
    <property type="nucleotide sequence ID" value="NZ_LR593886.1"/>
</dbReference>
<keyword evidence="2" id="KW-0479">Metal-binding</keyword>
<organism evidence="6 7">
    <name type="scientific">Gemmata massiliana</name>
    <dbReference type="NCBI Taxonomy" id="1210884"/>
    <lineage>
        <taxon>Bacteria</taxon>
        <taxon>Pseudomonadati</taxon>
        <taxon>Planctomycetota</taxon>
        <taxon>Planctomycetia</taxon>
        <taxon>Gemmatales</taxon>
        <taxon>Gemmataceae</taxon>
        <taxon>Gemmata</taxon>
    </lineage>
</organism>
<dbReference type="Gene3D" id="3.40.630.10">
    <property type="entry name" value="Zn peptidases"/>
    <property type="match status" value="1"/>
</dbReference>
<dbReference type="Pfam" id="PF24827">
    <property type="entry name" value="AstE_AspA_cat"/>
    <property type="match status" value="1"/>
</dbReference>
<evidence type="ECO:0000259" key="5">
    <source>
        <dbReference type="Pfam" id="PF24827"/>
    </source>
</evidence>
<dbReference type="GO" id="GO:0016788">
    <property type="term" value="F:hydrolase activity, acting on ester bonds"/>
    <property type="evidence" value="ECO:0007669"/>
    <property type="project" value="InterPro"/>
</dbReference>
<keyword evidence="3" id="KW-0378">Hydrolase</keyword>
<sequence length="340" mass="36754">MSVSPIRSTVDFDKPGKQYGHLYVPYSYNLGGWANLMLPVAVISRGTGPTALVLAGNHGDEYPGQIAIMRLLRELSPEHVTGRLILVPTLTMPGAKAATRLSPLDGKNFNRCFPGNPTGTPSEVVAHYLTTELFPRADIVIDIHTGGRSLDFEPCAHMHLVPKGPQRDQMLAATEAWNTDFCFLYADVAGTGLLPVEAENQGKVVVTTEMGGSENVTALVHAETQMGLRNVLMHFGLLPGKVVTRESLGLAPTRWVQALNWDDYRFAPESGVYENLVPLGEDVSAGQPVGAIHFLERPDREPVYVLANTDGVLIATRAPSIVAQGDCVACVAHDVDPRKL</sequence>
<name>A0A6P2D7W2_9BACT</name>
<dbReference type="InterPro" id="IPR043795">
    <property type="entry name" value="N-alpha-Ac-DABA-like"/>
</dbReference>
<gene>
    <name evidence="6" type="ORF">SOIL9_12590</name>
</gene>
<dbReference type="EMBL" id="LR593886">
    <property type="protein sequence ID" value="VTR96455.1"/>
    <property type="molecule type" value="Genomic_DNA"/>
</dbReference>
<dbReference type="GO" id="GO:0016811">
    <property type="term" value="F:hydrolase activity, acting on carbon-nitrogen (but not peptide) bonds, in linear amides"/>
    <property type="evidence" value="ECO:0007669"/>
    <property type="project" value="InterPro"/>
</dbReference>
<dbReference type="AlphaFoldDB" id="A0A6P2D7W2"/>
<dbReference type="SUPFAM" id="SSF53187">
    <property type="entry name" value="Zn-dependent exopeptidases"/>
    <property type="match status" value="1"/>
</dbReference>
<dbReference type="CDD" id="cd06252">
    <property type="entry name" value="M14_ASTE_ASPA-like"/>
    <property type="match status" value="1"/>
</dbReference>
<keyword evidence="4" id="KW-0862">Zinc</keyword>
<dbReference type="InterPro" id="IPR055438">
    <property type="entry name" value="AstE_AspA_cat"/>
</dbReference>
<dbReference type="KEGG" id="gms:SOIL9_12590"/>
<feature type="domain" description="Succinylglutamate desuccinylase/Aspartoacylase catalytic" evidence="5">
    <location>
        <begin position="48"/>
        <end position="234"/>
    </location>
</feature>
<dbReference type="Proteomes" id="UP000464178">
    <property type="component" value="Chromosome"/>
</dbReference>